<gene>
    <name evidence="2" type="ORF">A45J_0507</name>
</gene>
<dbReference type="InterPro" id="IPR002791">
    <property type="entry name" value="ARMT1-like_metal-bd"/>
</dbReference>
<dbReference type="Pfam" id="PF01937">
    <property type="entry name" value="ARMT1-like_dom"/>
    <property type="match status" value="1"/>
</dbReference>
<organism evidence="2">
    <name type="scientific">hot springs metagenome</name>
    <dbReference type="NCBI Taxonomy" id="433727"/>
    <lineage>
        <taxon>unclassified sequences</taxon>
        <taxon>metagenomes</taxon>
        <taxon>ecological metagenomes</taxon>
    </lineage>
</organism>
<evidence type="ECO:0000259" key="1">
    <source>
        <dbReference type="Pfam" id="PF01937"/>
    </source>
</evidence>
<dbReference type="PIRSF" id="PIRSF006593">
    <property type="entry name" value="UCP006593"/>
    <property type="match status" value="1"/>
</dbReference>
<dbReference type="Gene3D" id="3.40.50.10880">
    <property type="entry name" value="Uncharacterised protein PF01937, DUF89, domain 3"/>
    <property type="match status" value="1"/>
</dbReference>
<comment type="caution">
    <text evidence="2">The sequence shown here is derived from an EMBL/GenBank/DDBJ whole genome shotgun (WGS) entry which is preliminary data.</text>
</comment>
<dbReference type="SUPFAM" id="SSF111321">
    <property type="entry name" value="AF1104-like"/>
    <property type="match status" value="1"/>
</dbReference>
<dbReference type="InterPro" id="IPR036075">
    <property type="entry name" value="ARMT-1-like_metal-bd_sf"/>
</dbReference>
<dbReference type="AlphaFoldDB" id="A0A5J4L1W0"/>
<name>A0A5J4L1W0_9ZZZZ</name>
<dbReference type="Gene3D" id="1.10.285.20">
    <property type="entry name" value="Uncharacterised protein PF01937, DUF89, domain 2"/>
    <property type="match status" value="1"/>
</dbReference>
<dbReference type="EMBL" id="BLAB01000001">
    <property type="protein sequence ID" value="GER92781.1"/>
    <property type="molecule type" value="Genomic_DNA"/>
</dbReference>
<evidence type="ECO:0000313" key="2">
    <source>
        <dbReference type="EMBL" id="GER92781.1"/>
    </source>
</evidence>
<protein>
    <submittedName>
        <fullName evidence="2">DUF89 domain-containing protein</fullName>
    </submittedName>
</protein>
<proteinExistence type="predicted"/>
<dbReference type="InterPro" id="IPR014444">
    <property type="entry name" value="PH1575-like"/>
</dbReference>
<feature type="domain" description="Damage-control phosphatase ARMT1-like metal-binding" evidence="1">
    <location>
        <begin position="3"/>
        <end position="281"/>
    </location>
</feature>
<accession>A0A5J4L1W0</accession>
<reference evidence="2" key="1">
    <citation type="submission" date="2019-10" db="EMBL/GenBank/DDBJ databases">
        <title>Metagenomic sequencing of thiosulfate-disproportionating enrichment culture.</title>
        <authorList>
            <person name="Umezawa K."/>
            <person name="Kojima H."/>
            <person name="Fukui M."/>
        </authorList>
    </citation>
    <scope>NUCLEOTIDE SEQUENCE</scope>
    <source>
        <strain evidence="2">45J</strain>
    </source>
</reference>
<sequence length="286" mass="31905">MKTHLDCFPCFLRQTLIAVRLGTKDEITQANVLKSVLDEIKATDMSMPPAYSTTFLHRKIRQLLGKDPFKGIKSEYNQIALGLYPELKKKVYNSRDPLWTAVRLAIAGNVIDFGIFTSVDIIGTIEKALHNPLAIDEYKSFKDAVEKNSEILYLLDNAGEILFDRILIEILTGMGKKVRAVVKGQAVLNDSTIEDAKEAGLTDICEVVDNGSDCIGTILEFTSPEFNKDFKSFELIISKGQGNFETLYLPEIISDSQDIFFLFQSKCDVVSKELGLSKGSMLLMKA</sequence>